<dbReference type="Pfam" id="PF00646">
    <property type="entry name" value="F-box"/>
    <property type="match status" value="1"/>
</dbReference>
<keyword evidence="7" id="KW-1185">Reference proteome</keyword>
<dbReference type="PANTHER" id="PTHR31111">
    <property type="entry name" value="BNAA05G37150D PROTEIN-RELATED"/>
    <property type="match status" value="1"/>
</dbReference>
<evidence type="ECO:0000259" key="4">
    <source>
        <dbReference type="Pfam" id="PF08268"/>
    </source>
</evidence>
<protein>
    <recommendedName>
        <fullName evidence="8">F-box domain-containing protein</fullName>
    </recommendedName>
</protein>
<accession>A0A6D2JDB5</accession>
<dbReference type="InterPro" id="IPR017451">
    <property type="entry name" value="F-box-assoc_interact_dom"/>
</dbReference>
<gene>
    <name evidence="5" type="ORF">MERR_LOCUS22246</name>
    <name evidence="6" type="ORF">MERR_LOCUS48428</name>
</gene>
<feature type="transmembrane region" description="Helical" evidence="2">
    <location>
        <begin position="439"/>
        <end position="459"/>
    </location>
</feature>
<feature type="domain" description="F-box" evidence="3">
    <location>
        <begin position="39"/>
        <end position="64"/>
    </location>
</feature>
<dbReference type="CDD" id="cd22157">
    <property type="entry name" value="F-box_AtFBW1-like"/>
    <property type="match status" value="1"/>
</dbReference>
<evidence type="ECO:0000313" key="6">
    <source>
        <dbReference type="EMBL" id="CAA7061192.1"/>
    </source>
</evidence>
<organism evidence="5 7">
    <name type="scientific">Microthlaspi erraticum</name>
    <dbReference type="NCBI Taxonomy" id="1685480"/>
    <lineage>
        <taxon>Eukaryota</taxon>
        <taxon>Viridiplantae</taxon>
        <taxon>Streptophyta</taxon>
        <taxon>Embryophyta</taxon>
        <taxon>Tracheophyta</taxon>
        <taxon>Spermatophyta</taxon>
        <taxon>Magnoliopsida</taxon>
        <taxon>eudicotyledons</taxon>
        <taxon>Gunneridae</taxon>
        <taxon>Pentapetalae</taxon>
        <taxon>rosids</taxon>
        <taxon>malvids</taxon>
        <taxon>Brassicales</taxon>
        <taxon>Brassicaceae</taxon>
        <taxon>Coluteocarpeae</taxon>
        <taxon>Microthlaspi</taxon>
    </lineage>
</organism>
<evidence type="ECO:0000313" key="7">
    <source>
        <dbReference type="Proteomes" id="UP000467841"/>
    </source>
</evidence>
<feature type="compositionally biased region" description="Basic and acidic residues" evidence="1">
    <location>
        <begin position="1"/>
        <end position="22"/>
    </location>
</feature>
<dbReference type="SUPFAM" id="SSF81383">
    <property type="entry name" value="F-box domain"/>
    <property type="match status" value="1"/>
</dbReference>
<name>A0A6D2JDB5_9BRAS</name>
<feature type="region of interest" description="Disordered" evidence="1">
    <location>
        <begin position="1"/>
        <end position="25"/>
    </location>
</feature>
<dbReference type="Pfam" id="PF08268">
    <property type="entry name" value="FBA_3"/>
    <property type="match status" value="1"/>
</dbReference>
<dbReference type="NCBIfam" id="TIGR01640">
    <property type="entry name" value="F_box_assoc_1"/>
    <property type="match status" value="1"/>
</dbReference>
<keyword evidence="2" id="KW-1133">Transmembrane helix</keyword>
<dbReference type="OrthoDB" id="1093967at2759"/>
<evidence type="ECO:0000256" key="2">
    <source>
        <dbReference type="SAM" id="Phobius"/>
    </source>
</evidence>
<keyword evidence="2" id="KW-0812">Transmembrane</keyword>
<dbReference type="EMBL" id="CACVBM020001151">
    <property type="protein sequence ID" value="CAA7035011.1"/>
    <property type="molecule type" value="Genomic_DNA"/>
</dbReference>
<reference evidence="5 7" key="1">
    <citation type="submission" date="2020-01" db="EMBL/GenBank/DDBJ databases">
        <authorList>
            <person name="Mishra B."/>
        </authorList>
    </citation>
    <scope>NUCLEOTIDE SEQUENCE [LARGE SCALE GENOMIC DNA]</scope>
</reference>
<evidence type="ECO:0000259" key="3">
    <source>
        <dbReference type="Pfam" id="PF00646"/>
    </source>
</evidence>
<dbReference type="InterPro" id="IPR013187">
    <property type="entry name" value="F-box-assoc_dom_typ3"/>
</dbReference>
<dbReference type="EMBL" id="CACVBM020001854">
    <property type="protein sequence ID" value="CAA7061192.1"/>
    <property type="molecule type" value="Genomic_DNA"/>
</dbReference>
<feature type="domain" description="F-box associated beta-propeller type 3" evidence="4">
    <location>
        <begin position="84"/>
        <end position="397"/>
    </location>
</feature>
<dbReference type="InterPro" id="IPR001810">
    <property type="entry name" value="F-box_dom"/>
</dbReference>
<evidence type="ECO:0008006" key="8">
    <source>
        <dbReference type="Google" id="ProtNLM"/>
    </source>
</evidence>
<sequence length="460" mass="53125">MRRGSKEENQQKHKSSRQDRGGGKLSDTTYIPWDIVTVDILSRIPLKSVARFRCVSKQWSTLINEWITTRATTQPRLLAIMLHSSSFSSYTYPLSSNNRAFITADEGSHTSSSTSALIMHRYVHGLICCWSKSDRFRIYNPTSGQSVLLPKIKYDGLRNLVNGFFETNLFNAFFGYDPVENQYKVLCFTRPYWECSCQVFTLRGPKKLGQWRSIVTDNFLLPVDDILAAPWEHSTSVCINGFIYYTGRLFISALGRFDVRFERFDRIQMPPDTRIMNQFWDSTLVNYQGKLGCVRYKTNGSAEMWIMEEDDHLKKQEWSKIALFMMPLDLANTFRYMTIITGVTRDGEIVITPKTLRSDESLYAYFCDPMQYKTRRVEFERPLSWGSQSTIFSVPDHMEITTTMSLFGNQFKKNPETTLGIMYDAVFSGDNCFLCPKKLLLIAFFCAALVIATTFRTGFM</sequence>
<proteinExistence type="predicted"/>
<dbReference type="Proteomes" id="UP000467841">
    <property type="component" value="Unassembled WGS sequence"/>
</dbReference>
<dbReference type="AlphaFoldDB" id="A0A6D2JDB5"/>
<keyword evidence="2" id="KW-0472">Membrane</keyword>
<dbReference type="PANTHER" id="PTHR31111:SF125">
    <property type="entry name" value="F-BOX PROTEIN CPR30-LIKE"/>
    <property type="match status" value="1"/>
</dbReference>
<dbReference type="InterPro" id="IPR036047">
    <property type="entry name" value="F-box-like_dom_sf"/>
</dbReference>
<evidence type="ECO:0000256" key="1">
    <source>
        <dbReference type="SAM" id="MobiDB-lite"/>
    </source>
</evidence>
<evidence type="ECO:0000313" key="5">
    <source>
        <dbReference type="EMBL" id="CAA7035011.1"/>
    </source>
</evidence>